<gene>
    <name evidence="2" type="ORF">APUU_30006S</name>
</gene>
<feature type="region of interest" description="Disordered" evidence="1">
    <location>
        <begin position="1"/>
        <end position="25"/>
    </location>
</feature>
<reference evidence="2" key="1">
    <citation type="submission" date="2021-01" db="EMBL/GenBank/DDBJ databases">
        <authorList>
            <consortium name="Aspergillus puulaauensis MK2 genome sequencing consortium"/>
            <person name="Kazuki M."/>
            <person name="Futagami T."/>
        </authorList>
    </citation>
    <scope>NUCLEOTIDE SEQUENCE</scope>
    <source>
        <strain evidence="2">MK2</strain>
    </source>
</reference>
<dbReference type="EMBL" id="AP024445">
    <property type="protein sequence ID" value="BCS21781.1"/>
    <property type="molecule type" value="Genomic_DNA"/>
</dbReference>
<dbReference type="Proteomes" id="UP000654913">
    <property type="component" value="Chromosome 3"/>
</dbReference>
<sequence length="72" mass="7776">MKSASEVPGWGVSGGKILDDPTRYDFDDDGSDSWHQVLIRVPGITDCSGVWGEDGGSSIRYRSGPDDEEMIA</sequence>
<organism evidence="2 3">
    <name type="scientific">Aspergillus puulaauensis</name>
    <dbReference type="NCBI Taxonomy" id="1220207"/>
    <lineage>
        <taxon>Eukaryota</taxon>
        <taxon>Fungi</taxon>
        <taxon>Dikarya</taxon>
        <taxon>Ascomycota</taxon>
        <taxon>Pezizomycotina</taxon>
        <taxon>Eurotiomycetes</taxon>
        <taxon>Eurotiomycetidae</taxon>
        <taxon>Eurotiales</taxon>
        <taxon>Aspergillaceae</taxon>
        <taxon>Aspergillus</taxon>
    </lineage>
</organism>
<protein>
    <submittedName>
        <fullName evidence="2">Uncharacterized protein</fullName>
    </submittedName>
</protein>
<name>A0A7R7XHX8_9EURO</name>
<evidence type="ECO:0000256" key="1">
    <source>
        <dbReference type="SAM" id="MobiDB-lite"/>
    </source>
</evidence>
<evidence type="ECO:0000313" key="3">
    <source>
        <dbReference type="Proteomes" id="UP000654913"/>
    </source>
</evidence>
<evidence type="ECO:0000313" key="2">
    <source>
        <dbReference type="EMBL" id="BCS21781.1"/>
    </source>
</evidence>
<keyword evidence="3" id="KW-1185">Reference proteome</keyword>
<feature type="region of interest" description="Disordered" evidence="1">
    <location>
        <begin position="49"/>
        <end position="72"/>
    </location>
</feature>
<accession>A0A7R7XHX8</accession>
<dbReference type="AlphaFoldDB" id="A0A7R7XHX8"/>
<dbReference type="RefSeq" id="XP_041553975.1">
    <property type="nucleotide sequence ID" value="XM_041701051.1"/>
</dbReference>
<dbReference type="KEGG" id="apuu:APUU_30006S"/>
<proteinExistence type="predicted"/>
<dbReference type="OrthoDB" id="4364812at2759"/>
<dbReference type="GeneID" id="64971786"/>
<reference evidence="2" key="2">
    <citation type="submission" date="2021-02" db="EMBL/GenBank/DDBJ databases">
        <title>Aspergillus puulaauensis MK2 genome sequence.</title>
        <authorList>
            <person name="Futagami T."/>
            <person name="Mori K."/>
            <person name="Kadooka C."/>
            <person name="Tanaka T."/>
        </authorList>
    </citation>
    <scope>NUCLEOTIDE SEQUENCE</scope>
    <source>
        <strain evidence="2">MK2</strain>
    </source>
</reference>